<dbReference type="Pfam" id="PF02120">
    <property type="entry name" value="Flg_hook"/>
    <property type="match status" value="1"/>
</dbReference>
<protein>
    <submittedName>
        <fullName evidence="3">Flagellar hook-length control protein FliK</fullName>
    </submittedName>
</protein>
<dbReference type="EMBL" id="JAQJVI010000003">
    <property type="protein sequence ID" value="MDA7020847.1"/>
    <property type="molecule type" value="Genomic_DNA"/>
</dbReference>
<feature type="compositionally biased region" description="Polar residues" evidence="1">
    <location>
        <begin position="156"/>
        <end position="165"/>
    </location>
</feature>
<sequence>MPVAAQTLLLTPAAAAPKASASSPVQPAKADAQPFAKVYAQAADPAPAVAGSGNPLPAGKTEDAVSTDRDDSTDKPGDDVATADPLATQPVVPVPVPAVEAAPPAQPATPEVQVAQLAAQAPPPLAADDDTFDPQADPLDAMPAVRLAMEQGGHVSASSQSPVKTPSSDAAPAAAQGQASGIAMLVDDKSDDSTTGEGGEKSFKGLVDEGLKDLKSASSDTRVDDFANRLAALTQAAVPKTTNALPVNQPLAMHQSGWSEEVVNRVMYLSSANLKSADIQLEPAELGRLDIRVNIAADQSAQVNFVSGHAGVREALDSQMHRLREMLAQQGMGQVDVNVSDQQRNWQGQQGQEQQARSGSGGQRLDSLVDDEPVEVAAVAPSVVLGSSAVDYYA</sequence>
<feature type="region of interest" description="Disordered" evidence="1">
    <location>
        <begin position="46"/>
        <end position="179"/>
    </location>
</feature>
<keyword evidence="3" id="KW-0966">Cell projection</keyword>
<evidence type="ECO:0000256" key="1">
    <source>
        <dbReference type="SAM" id="MobiDB-lite"/>
    </source>
</evidence>
<keyword evidence="3" id="KW-0969">Cilium</keyword>
<organism evidence="3 4">
    <name type="scientific">Pseudomonas fragi</name>
    <dbReference type="NCBI Taxonomy" id="296"/>
    <lineage>
        <taxon>Bacteria</taxon>
        <taxon>Pseudomonadati</taxon>
        <taxon>Pseudomonadota</taxon>
        <taxon>Gammaproteobacteria</taxon>
        <taxon>Pseudomonadales</taxon>
        <taxon>Pseudomonadaceae</taxon>
        <taxon>Pseudomonas</taxon>
    </lineage>
</organism>
<keyword evidence="4" id="KW-1185">Reference proteome</keyword>
<dbReference type="InterPro" id="IPR052563">
    <property type="entry name" value="FliK"/>
</dbReference>
<feature type="compositionally biased region" description="Low complexity" evidence="1">
    <location>
        <begin position="87"/>
        <end position="120"/>
    </location>
</feature>
<dbReference type="PANTHER" id="PTHR37533:SF2">
    <property type="entry name" value="FLAGELLAR HOOK-LENGTH CONTROL PROTEIN"/>
    <property type="match status" value="1"/>
</dbReference>
<dbReference type="RefSeq" id="WP_271350365.1">
    <property type="nucleotide sequence ID" value="NZ_JAQJVI010000003.1"/>
</dbReference>
<reference evidence="3 4" key="1">
    <citation type="submission" date="2023-01" db="EMBL/GenBank/DDBJ databases">
        <title>Effects of deletion of Siderophore biosynthase gene in Pseudomonas fragi on quorum sensing and spoliage ability.</title>
        <authorList>
            <person name="Cui F."/>
            <person name="Wang D."/>
            <person name="Liu J."/>
            <person name="Wang Q."/>
            <person name="Li T."/>
            <person name="Li J."/>
        </authorList>
    </citation>
    <scope>NUCLEOTIDE SEQUENCE [LARGE SCALE GENOMIC DNA]</scope>
    <source>
        <strain evidence="3 4">MS-10</strain>
    </source>
</reference>
<feature type="region of interest" description="Disordered" evidence="1">
    <location>
        <begin position="1"/>
        <end position="32"/>
    </location>
</feature>
<evidence type="ECO:0000313" key="3">
    <source>
        <dbReference type="EMBL" id="MDA7020847.1"/>
    </source>
</evidence>
<feature type="region of interest" description="Disordered" evidence="1">
    <location>
        <begin position="344"/>
        <end position="366"/>
    </location>
</feature>
<comment type="caution">
    <text evidence="3">The sequence shown here is derived from an EMBL/GenBank/DDBJ whole genome shotgun (WGS) entry which is preliminary data.</text>
</comment>
<gene>
    <name evidence="3" type="ORF">PI499_02970</name>
</gene>
<dbReference type="InterPro" id="IPR038610">
    <property type="entry name" value="FliK-like_C_sf"/>
</dbReference>
<keyword evidence="3" id="KW-0282">Flagellum</keyword>
<dbReference type="CDD" id="cd17470">
    <property type="entry name" value="T3SS_Flik_C"/>
    <property type="match status" value="1"/>
</dbReference>
<dbReference type="InterPro" id="IPR021136">
    <property type="entry name" value="Flagellar_hook_control-like_C"/>
</dbReference>
<accession>A0ABT4WLB4</accession>
<name>A0ABT4WLB4_PSEFR</name>
<feature type="compositionally biased region" description="Low complexity" evidence="1">
    <location>
        <begin position="166"/>
        <end position="179"/>
    </location>
</feature>
<feature type="compositionally biased region" description="Low complexity" evidence="1">
    <location>
        <begin position="344"/>
        <end position="358"/>
    </location>
</feature>
<proteinExistence type="predicted"/>
<dbReference type="Gene3D" id="3.30.750.140">
    <property type="match status" value="1"/>
</dbReference>
<dbReference type="Proteomes" id="UP001212337">
    <property type="component" value="Unassembled WGS sequence"/>
</dbReference>
<dbReference type="PANTHER" id="PTHR37533">
    <property type="entry name" value="FLAGELLAR HOOK-LENGTH CONTROL PROTEIN"/>
    <property type="match status" value="1"/>
</dbReference>
<feature type="compositionally biased region" description="Basic and acidic residues" evidence="1">
    <location>
        <begin position="60"/>
        <end position="78"/>
    </location>
</feature>
<evidence type="ECO:0000313" key="4">
    <source>
        <dbReference type="Proteomes" id="UP001212337"/>
    </source>
</evidence>
<evidence type="ECO:0000259" key="2">
    <source>
        <dbReference type="Pfam" id="PF02120"/>
    </source>
</evidence>
<feature type="domain" description="Flagellar hook-length control protein-like C-terminal" evidence="2">
    <location>
        <begin position="265"/>
        <end position="346"/>
    </location>
</feature>